<sequence>MNLTSLLERWYQKVPFPFFLLKWLLISLPIGVLVGIAAAIFLWALHFATDWREGHLWIVALLPLGGFFVGLAYHYYGKEVEAGNNLIIDQIHSPKKIIRFRMAPMVLLGTVMTHLFGGSAGREGTAIQIGASISDQFTKWLKLSKRDRRIVLIAGMAAGFGAVFGTPLAGAIFGMEVFLLGKMRYDAIIPAFLAAAFGDFVCRYVSHEYLYIHHSVYNVTGDPNHIIPIDHILYAVIAGVCFGLAARLFARLTHWWGGVLRERVKYPPFRPLLGGALVAGLFGILYFGVGEDIGTRYMGLGLPTIKAAFTTQLAPYDWAGKLLFTALTLGAAYKGGEVTPLFFIGAALGNALSMILPLDMELLAAMGFVGVFAGAANTPLACAVMGLELFGTNYGVYIAIGCVVSFMFSGHAGIYSSQVIGMSKHRLFLKHEGKTLKEVEKDRE</sequence>
<dbReference type="InterPro" id="IPR014743">
    <property type="entry name" value="Cl-channel_core"/>
</dbReference>
<feature type="transmembrane region" description="Helical" evidence="5">
    <location>
        <begin position="187"/>
        <end position="206"/>
    </location>
</feature>
<evidence type="ECO:0000256" key="4">
    <source>
        <dbReference type="ARBA" id="ARBA00023136"/>
    </source>
</evidence>
<dbReference type="PRINTS" id="PR00762">
    <property type="entry name" value="CLCHANNEL"/>
</dbReference>
<comment type="caution">
    <text evidence="6">The sequence shown here is derived from an EMBL/GenBank/DDBJ whole genome shotgun (WGS) entry which is preliminary data.</text>
</comment>
<evidence type="ECO:0000313" key="7">
    <source>
        <dbReference type="Proteomes" id="UP001500298"/>
    </source>
</evidence>
<evidence type="ECO:0000256" key="2">
    <source>
        <dbReference type="ARBA" id="ARBA00022692"/>
    </source>
</evidence>
<comment type="subcellular location">
    <subcellularLocation>
        <location evidence="1">Membrane</location>
        <topology evidence="1">Multi-pass membrane protein</topology>
    </subcellularLocation>
</comment>
<name>A0ABP9DEQ4_9BACT</name>
<gene>
    <name evidence="6" type="ORF">GCM10023331_23050</name>
</gene>
<feature type="transmembrane region" description="Helical" evidence="5">
    <location>
        <begin position="271"/>
        <end position="289"/>
    </location>
</feature>
<protein>
    <submittedName>
        <fullName evidence="6">Voltage-gated chloride channel family protein</fullName>
    </submittedName>
</protein>
<evidence type="ECO:0000313" key="6">
    <source>
        <dbReference type="EMBL" id="GAA4837193.1"/>
    </source>
</evidence>
<evidence type="ECO:0000256" key="1">
    <source>
        <dbReference type="ARBA" id="ARBA00004141"/>
    </source>
</evidence>
<feature type="transmembrane region" description="Helical" evidence="5">
    <location>
        <begin position="363"/>
        <end position="390"/>
    </location>
</feature>
<accession>A0ABP9DEQ4</accession>
<feature type="transmembrane region" description="Helical" evidence="5">
    <location>
        <begin position="150"/>
        <end position="175"/>
    </location>
</feature>
<proteinExistence type="predicted"/>
<feature type="transmembrane region" description="Helical" evidence="5">
    <location>
        <begin position="97"/>
        <end position="116"/>
    </location>
</feature>
<dbReference type="InterPro" id="IPR001807">
    <property type="entry name" value="ClC"/>
</dbReference>
<feature type="transmembrane region" description="Helical" evidence="5">
    <location>
        <begin position="396"/>
        <end position="416"/>
    </location>
</feature>
<feature type="transmembrane region" description="Helical" evidence="5">
    <location>
        <begin position="20"/>
        <end position="44"/>
    </location>
</feature>
<keyword evidence="4 5" id="KW-0472">Membrane</keyword>
<dbReference type="Gene3D" id="1.10.3080.10">
    <property type="entry name" value="Clc chloride channel"/>
    <property type="match status" value="1"/>
</dbReference>
<dbReference type="InterPro" id="IPR050368">
    <property type="entry name" value="ClC-type_chloride_channel"/>
</dbReference>
<dbReference type="EMBL" id="BAABJX010000033">
    <property type="protein sequence ID" value="GAA4837193.1"/>
    <property type="molecule type" value="Genomic_DNA"/>
</dbReference>
<feature type="transmembrane region" description="Helical" evidence="5">
    <location>
        <begin position="56"/>
        <end position="76"/>
    </location>
</feature>
<keyword evidence="7" id="KW-1185">Reference proteome</keyword>
<dbReference type="Proteomes" id="UP001500298">
    <property type="component" value="Unassembled WGS sequence"/>
</dbReference>
<dbReference type="PANTHER" id="PTHR43427:SF12">
    <property type="entry name" value="CHLORIDE TRANSPORTER"/>
    <property type="match status" value="1"/>
</dbReference>
<dbReference type="CDD" id="cd03682">
    <property type="entry name" value="ClC_sycA_like"/>
    <property type="match status" value="1"/>
</dbReference>
<reference evidence="7" key="1">
    <citation type="journal article" date="2019" name="Int. J. Syst. Evol. Microbiol.">
        <title>The Global Catalogue of Microorganisms (GCM) 10K type strain sequencing project: providing services to taxonomists for standard genome sequencing and annotation.</title>
        <authorList>
            <consortium name="The Broad Institute Genomics Platform"/>
            <consortium name="The Broad Institute Genome Sequencing Center for Infectious Disease"/>
            <person name="Wu L."/>
            <person name="Ma J."/>
        </authorList>
    </citation>
    <scope>NUCLEOTIDE SEQUENCE [LARGE SCALE GENOMIC DNA]</scope>
    <source>
        <strain evidence="7">JCM 18326</strain>
    </source>
</reference>
<dbReference type="Pfam" id="PF00654">
    <property type="entry name" value="Voltage_CLC"/>
    <property type="match status" value="1"/>
</dbReference>
<evidence type="ECO:0000256" key="5">
    <source>
        <dbReference type="SAM" id="Phobius"/>
    </source>
</evidence>
<dbReference type="PANTHER" id="PTHR43427">
    <property type="entry name" value="CHLORIDE CHANNEL PROTEIN CLC-E"/>
    <property type="match status" value="1"/>
</dbReference>
<feature type="transmembrane region" description="Helical" evidence="5">
    <location>
        <begin position="226"/>
        <end position="250"/>
    </location>
</feature>
<organism evidence="6 7">
    <name type="scientific">Algivirga pacifica</name>
    <dbReference type="NCBI Taxonomy" id="1162670"/>
    <lineage>
        <taxon>Bacteria</taxon>
        <taxon>Pseudomonadati</taxon>
        <taxon>Bacteroidota</taxon>
        <taxon>Cytophagia</taxon>
        <taxon>Cytophagales</taxon>
        <taxon>Flammeovirgaceae</taxon>
        <taxon>Algivirga</taxon>
    </lineage>
</organism>
<keyword evidence="2 5" id="KW-0812">Transmembrane</keyword>
<keyword evidence="3 5" id="KW-1133">Transmembrane helix</keyword>
<evidence type="ECO:0000256" key="3">
    <source>
        <dbReference type="ARBA" id="ARBA00022989"/>
    </source>
</evidence>
<dbReference type="SUPFAM" id="SSF81340">
    <property type="entry name" value="Clc chloride channel"/>
    <property type="match status" value="1"/>
</dbReference>